<gene>
    <name evidence="1" type="ORF">LCGC14_1466160</name>
</gene>
<accession>A0A0F9JZP5</accession>
<comment type="caution">
    <text evidence="1">The sequence shown here is derived from an EMBL/GenBank/DDBJ whole genome shotgun (WGS) entry which is preliminary data.</text>
</comment>
<name>A0A0F9JZP5_9ZZZZ</name>
<sequence length="71" mass="8322">MFGLTYKENCRLEVQWYKKHGLFPSRITRDPQGVKYVIGDFVWHRLRCAGSELINDRMANYIAEQTTGIKA</sequence>
<reference evidence="1" key="1">
    <citation type="journal article" date="2015" name="Nature">
        <title>Complex archaea that bridge the gap between prokaryotes and eukaryotes.</title>
        <authorList>
            <person name="Spang A."/>
            <person name="Saw J.H."/>
            <person name="Jorgensen S.L."/>
            <person name="Zaremba-Niedzwiedzka K."/>
            <person name="Martijn J."/>
            <person name="Lind A.E."/>
            <person name="van Eijk R."/>
            <person name="Schleper C."/>
            <person name="Guy L."/>
            <person name="Ettema T.J."/>
        </authorList>
    </citation>
    <scope>NUCLEOTIDE SEQUENCE</scope>
</reference>
<organism evidence="1">
    <name type="scientific">marine sediment metagenome</name>
    <dbReference type="NCBI Taxonomy" id="412755"/>
    <lineage>
        <taxon>unclassified sequences</taxon>
        <taxon>metagenomes</taxon>
        <taxon>ecological metagenomes</taxon>
    </lineage>
</organism>
<protein>
    <submittedName>
        <fullName evidence="1">Uncharacterized protein</fullName>
    </submittedName>
</protein>
<dbReference type="AlphaFoldDB" id="A0A0F9JZP5"/>
<proteinExistence type="predicted"/>
<evidence type="ECO:0000313" key="1">
    <source>
        <dbReference type="EMBL" id="KKM67926.1"/>
    </source>
</evidence>
<dbReference type="EMBL" id="LAZR01010263">
    <property type="protein sequence ID" value="KKM67926.1"/>
    <property type="molecule type" value="Genomic_DNA"/>
</dbReference>